<dbReference type="Proteomes" id="UP000824998">
    <property type="component" value="Unassembled WGS sequence"/>
</dbReference>
<dbReference type="PANTHER" id="PTHR42341:SF1">
    <property type="entry name" value="HYDROPHOBIN"/>
    <property type="match status" value="1"/>
</dbReference>
<name>A0A9P8C548_9HELO</name>
<dbReference type="PANTHER" id="PTHR42341">
    <property type="entry name" value="HYDROPHOBIN"/>
    <property type="match status" value="1"/>
</dbReference>
<dbReference type="OrthoDB" id="4500971at2759"/>
<reference evidence="4" key="1">
    <citation type="journal article" date="2021" name="IMA Fungus">
        <title>Genomic characterization of three marine fungi, including Emericellopsis atlantica sp. nov. with signatures of a generalist lifestyle and marine biomass degradation.</title>
        <authorList>
            <person name="Hagestad O.C."/>
            <person name="Hou L."/>
            <person name="Andersen J.H."/>
            <person name="Hansen E.H."/>
            <person name="Altermark B."/>
            <person name="Li C."/>
            <person name="Kuhnert E."/>
            <person name="Cox R.J."/>
            <person name="Crous P.W."/>
            <person name="Spatafora J.W."/>
            <person name="Lail K."/>
            <person name="Amirebrahimi M."/>
            <person name="Lipzen A."/>
            <person name="Pangilinan J."/>
            <person name="Andreopoulos W."/>
            <person name="Hayes R.D."/>
            <person name="Ng V."/>
            <person name="Grigoriev I.V."/>
            <person name="Jackson S.A."/>
            <person name="Sutton T.D.S."/>
            <person name="Dobson A.D.W."/>
            <person name="Rama T."/>
        </authorList>
    </citation>
    <scope>NUCLEOTIDE SEQUENCE</scope>
    <source>
        <strain evidence="4">TRa018bII</strain>
    </source>
</reference>
<proteinExistence type="inferred from homology"/>
<comment type="similarity">
    <text evidence="1">Belongs to the cerato-ulmin hydrophobin family.</text>
</comment>
<dbReference type="InterPro" id="IPR036686">
    <property type="entry name" value="Class_II_Hydrophobin_sf"/>
</dbReference>
<keyword evidence="2" id="KW-1015">Disulfide bond</keyword>
<sequence length="99" mass="10291">MQFTLITITSLMATALAIPSQLASNHQARQVGLCASGTPQCCDVNVLGVADLNCETPPTLPTTIPDFNDICAGIGKINMCCLLPILDQALLCASPDNSS</sequence>
<dbReference type="SUPFAM" id="SSF101751">
    <property type="entry name" value="Hydrophobin II, HfbII"/>
    <property type="match status" value="1"/>
</dbReference>
<evidence type="ECO:0000256" key="1">
    <source>
        <dbReference type="ARBA" id="ARBA00009576"/>
    </source>
</evidence>
<keyword evidence="5" id="KW-1185">Reference proteome</keyword>
<accession>A0A9P8C548</accession>
<organism evidence="4 5">
    <name type="scientific">Amylocarpus encephaloides</name>
    <dbReference type="NCBI Taxonomy" id="45428"/>
    <lineage>
        <taxon>Eukaryota</taxon>
        <taxon>Fungi</taxon>
        <taxon>Dikarya</taxon>
        <taxon>Ascomycota</taxon>
        <taxon>Pezizomycotina</taxon>
        <taxon>Leotiomycetes</taxon>
        <taxon>Helotiales</taxon>
        <taxon>Helotiales incertae sedis</taxon>
        <taxon>Amylocarpus</taxon>
    </lineage>
</organism>
<protein>
    <submittedName>
        <fullName evidence="4">Bhp2, hydrophobin class II</fullName>
    </submittedName>
</protein>
<dbReference type="EMBL" id="MU251483">
    <property type="protein sequence ID" value="KAG9233865.1"/>
    <property type="molecule type" value="Genomic_DNA"/>
</dbReference>
<feature type="signal peptide" evidence="3">
    <location>
        <begin position="1"/>
        <end position="17"/>
    </location>
</feature>
<dbReference type="Gene3D" id="3.20.120.10">
    <property type="entry name" value="Hydrophobin"/>
    <property type="match status" value="1"/>
</dbReference>
<dbReference type="CDD" id="cd23508">
    <property type="entry name" value="hydrophobin_II"/>
    <property type="match status" value="1"/>
</dbReference>
<gene>
    <name evidence="4" type="ORF">BJ875DRAFT_377709</name>
</gene>
<dbReference type="InterPro" id="IPR010636">
    <property type="entry name" value="Class_II_hydrophobin"/>
</dbReference>
<dbReference type="AlphaFoldDB" id="A0A9P8C548"/>
<evidence type="ECO:0000313" key="5">
    <source>
        <dbReference type="Proteomes" id="UP000824998"/>
    </source>
</evidence>
<evidence type="ECO:0000256" key="2">
    <source>
        <dbReference type="ARBA" id="ARBA00023157"/>
    </source>
</evidence>
<dbReference type="GO" id="GO:0005576">
    <property type="term" value="C:extracellular region"/>
    <property type="evidence" value="ECO:0007669"/>
    <property type="project" value="InterPro"/>
</dbReference>
<dbReference type="Pfam" id="PF06766">
    <property type="entry name" value="Hydrophobin_2"/>
    <property type="match status" value="1"/>
</dbReference>
<keyword evidence="3" id="KW-0732">Signal</keyword>
<evidence type="ECO:0000256" key="3">
    <source>
        <dbReference type="SAM" id="SignalP"/>
    </source>
</evidence>
<feature type="chain" id="PRO_5040290923" evidence="3">
    <location>
        <begin position="18"/>
        <end position="99"/>
    </location>
</feature>
<comment type="caution">
    <text evidence="4">The sequence shown here is derived from an EMBL/GenBank/DDBJ whole genome shotgun (WGS) entry which is preliminary data.</text>
</comment>
<evidence type="ECO:0000313" key="4">
    <source>
        <dbReference type="EMBL" id="KAG9233865.1"/>
    </source>
</evidence>